<dbReference type="PATRIC" id="fig|476272.21.peg.1656"/>
<dbReference type="InterPro" id="IPR005467">
    <property type="entry name" value="His_kinase_dom"/>
</dbReference>
<dbReference type="AlphaFoldDB" id="C0CMY5"/>
<evidence type="ECO:0000256" key="7">
    <source>
        <dbReference type="ARBA" id="ARBA00022777"/>
    </source>
</evidence>
<evidence type="ECO:0000256" key="2">
    <source>
        <dbReference type="ARBA" id="ARBA00004651"/>
    </source>
</evidence>
<gene>
    <name evidence="13" type="ORF">RUMHYD_02223</name>
</gene>
<sequence length="336" mass="39990">MKLRDFLRDKIFLLLFHFGCMLGLAAFLCLTGYSVDCVFLILIVWLAVLSFWLLGQYRQRRGYFRRLEGILENVDQRFLLGELMPDSFRLEDRLYRELIRKSNQSVIEQLRRIEDGQKEYREYIESWVHEVKAPLTSIVLLCENHKDECTRMILQENQKVENFVNMALYYARSDEVYKDYLIKETDLQALAEETVARNRQYFIQNQMQVEVDCRHRVFTDEKWIGFILNQILLNSMKYKRDEGARVWIFTEKYEHGVRLTVRDNGMGISVQELPRIFEKGFTGTNGRRQERSTGMGLYLCRKLCLKLGVQIWADSRLFEGMRIVLEFPVSSYLSKL</sequence>
<keyword evidence="10 11" id="KW-0472">Membrane</keyword>
<dbReference type="RefSeq" id="WP_005949397.1">
    <property type="nucleotide sequence ID" value="NZ_CP136423.1"/>
</dbReference>
<evidence type="ECO:0000256" key="9">
    <source>
        <dbReference type="ARBA" id="ARBA00023012"/>
    </source>
</evidence>
<dbReference type="GeneID" id="86820998"/>
<keyword evidence="8 11" id="KW-1133">Transmembrane helix</keyword>
<dbReference type="GO" id="GO:0004721">
    <property type="term" value="F:phosphoprotein phosphatase activity"/>
    <property type="evidence" value="ECO:0007669"/>
    <property type="project" value="TreeGrafter"/>
</dbReference>
<dbReference type="PANTHER" id="PTHR45453">
    <property type="entry name" value="PHOSPHATE REGULON SENSOR PROTEIN PHOR"/>
    <property type="match status" value="1"/>
</dbReference>
<dbReference type="SUPFAM" id="SSF47384">
    <property type="entry name" value="Homodimeric domain of signal transducing histidine kinase"/>
    <property type="match status" value="1"/>
</dbReference>
<evidence type="ECO:0000313" key="14">
    <source>
        <dbReference type="Proteomes" id="UP000003100"/>
    </source>
</evidence>
<comment type="subcellular location">
    <subcellularLocation>
        <location evidence="2">Cell membrane</location>
        <topology evidence="2">Multi-pass membrane protein</topology>
    </subcellularLocation>
</comment>
<keyword evidence="6 11" id="KW-0812">Transmembrane</keyword>
<evidence type="ECO:0000256" key="10">
    <source>
        <dbReference type="ARBA" id="ARBA00023136"/>
    </source>
</evidence>
<dbReference type="Gene3D" id="3.30.565.10">
    <property type="entry name" value="Histidine kinase-like ATPase, C-terminal domain"/>
    <property type="match status" value="1"/>
</dbReference>
<evidence type="ECO:0000256" key="4">
    <source>
        <dbReference type="ARBA" id="ARBA00022475"/>
    </source>
</evidence>
<protein>
    <recommendedName>
        <fullName evidence="3">histidine kinase</fullName>
        <ecNumber evidence="3">2.7.13.3</ecNumber>
    </recommendedName>
</protein>
<proteinExistence type="predicted"/>
<dbReference type="InterPro" id="IPR050351">
    <property type="entry name" value="BphY/WalK/GraS-like"/>
</dbReference>
<feature type="transmembrane region" description="Helical" evidence="11">
    <location>
        <begin position="39"/>
        <end position="57"/>
    </location>
</feature>
<evidence type="ECO:0000256" key="3">
    <source>
        <dbReference type="ARBA" id="ARBA00012438"/>
    </source>
</evidence>
<dbReference type="SUPFAM" id="SSF55874">
    <property type="entry name" value="ATPase domain of HSP90 chaperone/DNA topoisomerase II/histidine kinase"/>
    <property type="match status" value="1"/>
</dbReference>
<dbReference type="InterPro" id="IPR004358">
    <property type="entry name" value="Sig_transdc_His_kin-like_C"/>
</dbReference>
<evidence type="ECO:0000256" key="5">
    <source>
        <dbReference type="ARBA" id="ARBA00022679"/>
    </source>
</evidence>
<name>C0CMY5_BLAHS</name>
<keyword evidence="5" id="KW-0808">Transferase</keyword>
<dbReference type="PROSITE" id="PS50109">
    <property type="entry name" value="HIS_KIN"/>
    <property type="match status" value="1"/>
</dbReference>
<dbReference type="EC" id="2.7.13.3" evidence="3"/>
<dbReference type="SMART" id="SM00387">
    <property type="entry name" value="HATPase_c"/>
    <property type="match status" value="1"/>
</dbReference>
<keyword evidence="4" id="KW-1003">Cell membrane</keyword>
<evidence type="ECO:0000256" key="11">
    <source>
        <dbReference type="SAM" id="Phobius"/>
    </source>
</evidence>
<keyword evidence="9" id="KW-0902">Two-component regulatory system</keyword>
<dbReference type="GO" id="GO:0016036">
    <property type="term" value="P:cellular response to phosphate starvation"/>
    <property type="evidence" value="ECO:0007669"/>
    <property type="project" value="TreeGrafter"/>
</dbReference>
<dbReference type="Pfam" id="PF02518">
    <property type="entry name" value="HATPase_c"/>
    <property type="match status" value="1"/>
</dbReference>
<dbReference type="HOGENOM" id="CLU_000445_13_1_9"/>
<feature type="transmembrane region" description="Helical" evidence="11">
    <location>
        <begin position="12"/>
        <end position="33"/>
    </location>
</feature>
<reference evidence="13 14" key="1">
    <citation type="submission" date="2009-01" db="EMBL/GenBank/DDBJ databases">
        <authorList>
            <person name="Fulton L."/>
            <person name="Clifton S."/>
            <person name="Fulton B."/>
            <person name="Xu J."/>
            <person name="Minx P."/>
            <person name="Pepin K.H."/>
            <person name="Johnson M."/>
            <person name="Bhonagiri V."/>
            <person name="Nash W.E."/>
            <person name="Mardis E.R."/>
            <person name="Wilson R.K."/>
        </authorList>
    </citation>
    <scope>NUCLEOTIDE SEQUENCE [LARGE SCALE GENOMIC DNA]</scope>
    <source>
        <strain evidence="14">DSM 10507 / JCM 14656 / S5a33</strain>
    </source>
</reference>
<evidence type="ECO:0000256" key="6">
    <source>
        <dbReference type="ARBA" id="ARBA00022692"/>
    </source>
</evidence>
<dbReference type="PRINTS" id="PR00344">
    <property type="entry name" value="BCTRLSENSOR"/>
</dbReference>
<accession>C0CMY5</accession>
<dbReference type="InterPro" id="IPR003594">
    <property type="entry name" value="HATPase_dom"/>
</dbReference>
<keyword evidence="14" id="KW-1185">Reference proteome</keyword>
<dbReference type="InterPro" id="IPR036890">
    <property type="entry name" value="HATPase_C_sf"/>
</dbReference>
<evidence type="ECO:0000259" key="12">
    <source>
        <dbReference type="PROSITE" id="PS50109"/>
    </source>
</evidence>
<dbReference type="PANTHER" id="PTHR45453:SF2">
    <property type="entry name" value="HISTIDINE KINASE"/>
    <property type="match status" value="1"/>
</dbReference>
<keyword evidence="7" id="KW-0418">Kinase</keyword>
<dbReference type="GO" id="GO:0005886">
    <property type="term" value="C:plasma membrane"/>
    <property type="evidence" value="ECO:0007669"/>
    <property type="project" value="UniProtKB-SubCell"/>
</dbReference>
<evidence type="ECO:0000256" key="1">
    <source>
        <dbReference type="ARBA" id="ARBA00000085"/>
    </source>
</evidence>
<organism evidence="13 14">
    <name type="scientific">Blautia hydrogenotrophica (strain DSM 10507 / JCM 14656 / S5a33)</name>
    <name type="common">Ruminococcus hydrogenotrophicus</name>
    <dbReference type="NCBI Taxonomy" id="476272"/>
    <lineage>
        <taxon>Bacteria</taxon>
        <taxon>Bacillati</taxon>
        <taxon>Bacillota</taxon>
        <taxon>Clostridia</taxon>
        <taxon>Lachnospirales</taxon>
        <taxon>Lachnospiraceae</taxon>
        <taxon>Blautia</taxon>
    </lineage>
</organism>
<comment type="catalytic activity">
    <reaction evidence="1">
        <text>ATP + protein L-histidine = ADP + protein N-phospho-L-histidine.</text>
        <dbReference type="EC" id="2.7.13.3"/>
    </reaction>
</comment>
<dbReference type="eggNOG" id="COG0642">
    <property type="taxonomic scope" value="Bacteria"/>
</dbReference>
<dbReference type="GO" id="GO:0000155">
    <property type="term" value="F:phosphorelay sensor kinase activity"/>
    <property type="evidence" value="ECO:0007669"/>
    <property type="project" value="InterPro"/>
</dbReference>
<dbReference type="Proteomes" id="UP000003100">
    <property type="component" value="Unassembled WGS sequence"/>
</dbReference>
<feature type="domain" description="Histidine kinase" evidence="12">
    <location>
        <begin position="126"/>
        <end position="331"/>
    </location>
</feature>
<evidence type="ECO:0000256" key="8">
    <source>
        <dbReference type="ARBA" id="ARBA00022989"/>
    </source>
</evidence>
<reference evidence="13 14" key="2">
    <citation type="submission" date="2009-02" db="EMBL/GenBank/DDBJ databases">
        <title>Draft genome sequence of Blautia hydrogenotrophica DSM 10507 (Ruminococcus hydrogenotrophicus DSM 10507).</title>
        <authorList>
            <person name="Sudarsanam P."/>
            <person name="Ley R."/>
            <person name="Guruge J."/>
            <person name="Turnbaugh P.J."/>
            <person name="Mahowald M."/>
            <person name="Liep D."/>
            <person name="Gordon J."/>
        </authorList>
    </citation>
    <scope>NUCLEOTIDE SEQUENCE [LARGE SCALE GENOMIC DNA]</scope>
    <source>
        <strain evidence="14">DSM 10507 / JCM 14656 / S5a33</strain>
    </source>
</reference>
<evidence type="ECO:0000313" key="13">
    <source>
        <dbReference type="EMBL" id="EEG48874.1"/>
    </source>
</evidence>
<dbReference type="EMBL" id="ACBZ01000119">
    <property type="protein sequence ID" value="EEG48874.1"/>
    <property type="molecule type" value="Genomic_DNA"/>
</dbReference>
<dbReference type="InterPro" id="IPR036097">
    <property type="entry name" value="HisK_dim/P_sf"/>
</dbReference>